<keyword evidence="3 6" id="KW-0479">Metal-binding</keyword>
<sequence>MKFETFLDNEEVVLIDGSMSLGLEEQGLDLNDPLWTAKALMEDQEKVIAVHQAYFEAGANVAITNSYQATIAGFEKLGITATKAKELIVETVELAKIARTRAAVTHDMFIAGSVGPFGAYLADGSEYRGNYGKSKEELKAFHKERIELLIKAGADLLACETMPDYTELCALLELLEELDAIKVWVTLTLKDQAHLSDGTPLREVQPLLEASPYVLAYGVNCVQPELVTPTLEHLGQYTAHKPFVAYPNSGAVYDPITKTWSHAHQTEQMFTTEAKVWHTLGCQLIGGCCCTSTREINWLSQTFH</sequence>
<dbReference type="RefSeq" id="WP_016184845.1">
    <property type="nucleotide sequence ID" value="NZ_ASWO01000001.1"/>
</dbReference>
<dbReference type="GO" id="GO:0032259">
    <property type="term" value="P:methylation"/>
    <property type="evidence" value="ECO:0007669"/>
    <property type="project" value="UniProtKB-KW"/>
</dbReference>
<keyword evidence="4 6" id="KW-0862">Zinc</keyword>
<dbReference type="PANTHER" id="PTHR46015">
    <property type="entry name" value="ZGC:172121"/>
    <property type="match status" value="1"/>
</dbReference>
<dbReference type="eggNOG" id="COG2040">
    <property type="taxonomic scope" value="Bacteria"/>
</dbReference>
<evidence type="ECO:0000256" key="2">
    <source>
        <dbReference type="ARBA" id="ARBA00022679"/>
    </source>
</evidence>
<proteinExistence type="predicted"/>
<keyword evidence="9" id="KW-1185">Reference proteome</keyword>
<protein>
    <recommendedName>
        <fullName evidence="5">S-methylmethionine:homocysteine methyltransferase</fullName>
    </recommendedName>
</protein>
<keyword evidence="2 6" id="KW-0808">Transferase</keyword>
<comment type="cofactor">
    <cofactor evidence="6">
        <name>Zn(2+)</name>
        <dbReference type="ChEBI" id="CHEBI:29105"/>
    </cofactor>
</comment>
<dbReference type="AlphaFoldDB" id="S0PF37"/>
<dbReference type="GO" id="GO:0033528">
    <property type="term" value="P:S-methylmethionine cycle"/>
    <property type="evidence" value="ECO:0007669"/>
    <property type="project" value="TreeGrafter"/>
</dbReference>
<gene>
    <name evidence="8" type="ORF">I573_00349</name>
</gene>
<feature type="binding site" evidence="6">
    <location>
        <position position="288"/>
    </location>
    <ligand>
        <name>Zn(2+)</name>
        <dbReference type="ChEBI" id="CHEBI:29105"/>
    </ligand>
</feature>
<feature type="binding site" evidence="6">
    <location>
        <position position="221"/>
    </location>
    <ligand>
        <name>Zn(2+)</name>
        <dbReference type="ChEBI" id="CHEBI:29105"/>
    </ligand>
</feature>
<dbReference type="InterPro" id="IPR003726">
    <property type="entry name" value="HCY_dom"/>
</dbReference>
<dbReference type="NCBIfam" id="NF007020">
    <property type="entry name" value="PRK09485.1"/>
    <property type="match status" value="1"/>
</dbReference>
<dbReference type="FunFam" id="3.20.20.330:FF:000002">
    <property type="entry name" value="Homocysteine S-methyltransferase"/>
    <property type="match status" value="1"/>
</dbReference>
<evidence type="ECO:0000313" key="8">
    <source>
        <dbReference type="EMBL" id="EOT87293.1"/>
    </source>
</evidence>
<evidence type="ECO:0000256" key="5">
    <source>
        <dbReference type="ARBA" id="ARBA00076752"/>
    </source>
</evidence>
<dbReference type="STRING" id="1140003.OMY_00354"/>
<dbReference type="EMBL" id="ASWO01000001">
    <property type="protein sequence ID" value="EOT87293.1"/>
    <property type="molecule type" value="Genomic_DNA"/>
</dbReference>
<dbReference type="InterPro" id="IPR051486">
    <property type="entry name" value="Hcy_S-methyltransferase"/>
</dbReference>
<dbReference type="PATRIC" id="fig|1140003.3.peg.348"/>
<dbReference type="GO" id="GO:0046872">
    <property type="term" value="F:metal ion binding"/>
    <property type="evidence" value="ECO:0007669"/>
    <property type="project" value="UniProtKB-KW"/>
</dbReference>
<dbReference type="Pfam" id="PF02574">
    <property type="entry name" value="S-methyl_trans"/>
    <property type="match status" value="1"/>
</dbReference>
<feature type="binding site" evidence="6">
    <location>
        <position position="289"/>
    </location>
    <ligand>
        <name>Zn(2+)</name>
        <dbReference type="ChEBI" id="CHEBI:29105"/>
    </ligand>
</feature>
<dbReference type="OrthoDB" id="9803687at2"/>
<comment type="caution">
    <text evidence="8">The sequence shown here is derived from an EMBL/GenBank/DDBJ whole genome shotgun (WGS) entry which is preliminary data.</text>
</comment>
<accession>S0PF37</accession>
<dbReference type="PROSITE" id="PS50970">
    <property type="entry name" value="HCY"/>
    <property type="match status" value="1"/>
</dbReference>
<evidence type="ECO:0000256" key="3">
    <source>
        <dbReference type="ARBA" id="ARBA00022723"/>
    </source>
</evidence>
<name>S0PF37_9ENTE</name>
<dbReference type="Gene3D" id="3.20.20.330">
    <property type="entry name" value="Homocysteine-binding-like domain"/>
    <property type="match status" value="1"/>
</dbReference>
<evidence type="ECO:0000259" key="7">
    <source>
        <dbReference type="PROSITE" id="PS50970"/>
    </source>
</evidence>
<keyword evidence="1 6" id="KW-0489">Methyltransferase</keyword>
<dbReference type="SUPFAM" id="SSF82282">
    <property type="entry name" value="Homocysteine S-methyltransferase"/>
    <property type="match status" value="1"/>
</dbReference>
<dbReference type="InterPro" id="IPR036589">
    <property type="entry name" value="HCY_dom_sf"/>
</dbReference>
<organism evidence="8 9">
    <name type="scientific">Enterococcus sulfureus ATCC 49903</name>
    <dbReference type="NCBI Taxonomy" id="1140003"/>
    <lineage>
        <taxon>Bacteria</taxon>
        <taxon>Bacillati</taxon>
        <taxon>Bacillota</taxon>
        <taxon>Bacilli</taxon>
        <taxon>Lactobacillales</taxon>
        <taxon>Enterococcaceae</taxon>
        <taxon>Enterococcus</taxon>
    </lineage>
</organism>
<evidence type="ECO:0000256" key="4">
    <source>
        <dbReference type="ARBA" id="ARBA00022833"/>
    </source>
</evidence>
<feature type="domain" description="Hcy-binding" evidence="7">
    <location>
        <begin position="1"/>
        <end position="303"/>
    </location>
</feature>
<reference evidence="8 9" key="1">
    <citation type="submission" date="2013-03" db="EMBL/GenBank/DDBJ databases">
        <title>The Genome Sequence of Enterococcus sulfureus ATCC_49903 (PacBio/Illumina hybrid assembly).</title>
        <authorList>
            <consortium name="The Broad Institute Genomics Platform"/>
            <consortium name="The Broad Institute Genome Sequencing Center for Infectious Disease"/>
            <person name="Earl A."/>
            <person name="Russ C."/>
            <person name="Gilmore M."/>
            <person name="Surin D."/>
            <person name="Walker B."/>
            <person name="Young S."/>
            <person name="Zeng Q."/>
            <person name="Gargeya S."/>
            <person name="Fitzgerald M."/>
            <person name="Haas B."/>
            <person name="Abouelleil A."/>
            <person name="Allen A.W."/>
            <person name="Alvarado L."/>
            <person name="Arachchi H.M."/>
            <person name="Berlin A.M."/>
            <person name="Chapman S.B."/>
            <person name="Gainer-Dewar J."/>
            <person name="Goldberg J."/>
            <person name="Griggs A."/>
            <person name="Gujja S."/>
            <person name="Hansen M."/>
            <person name="Howarth C."/>
            <person name="Imamovic A."/>
            <person name="Ireland A."/>
            <person name="Larimer J."/>
            <person name="McCowan C."/>
            <person name="Murphy C."/>
            <person name="Pearson M."/>
            <person name="Poon T.W."/>
            <person name="Priest M."/>
            <person name="Roberts A."/>
            <person name="Saif S."/>
            <person name="Shea T."/>
            <person name="Sisk P."/>
            <person name="Sykes S."/>
            <person name="Wortman J."/>
            <person name="Nusbaum C."/>
            <person name="Birren B."/>
        </authorList>
    </citation>
    <scope>NUCLEOTIDE SEQUENCE [LARGE SCALE GENOMIC DNA]</scope>
    <source>
        <strain evidence="8 9">ATCC 49903</strain>
    </source>
</reference>
<dbReference type="GO" id="GO:0009086">
    <property type="term" value="P:methionine biosynthetic process"/>
    <property type="evidence" value="ECO:0007669"/>
    <property type="project" value="TreeGrafter"/>
</dbReference>
<evidence type="ECO:0000256" key="6">
    <source>
        <dbReference type="PROSITE-ProRule" id="PRU00333"/>
    </source>
</evidence>
<dbReference type="PANTHER" id="PTHR46015:SF1">
    <property type="entry name" value="HOMOCYSTEINE S-METHYLTRANSFERASE-LIKE ISOFORM 1"/>
    <property type="match status" value="1"/>
</dbReference>
<evidence type="ECO:0000256" key="1">
    <source>
        <dbReference type="ARBA" id="ARBA00022603"/>
    </source>
</evidence>
<dbReference type="GO" id="GO:0008898">
    <property type="term" value="F:S-adenosylmethionine-homocysteine S-methyltransferase activity"/>
    <property type="evidence" value="ECO:0007669"/>
    <property type="project" value="TreeGrafter"/>
</dbReference>
<dbReference type="Proteomes" id="UP000015961">
    <property type="component" value="Unassembled WGS sequence"/>
</dbReference>
<evidence type="ECO:0000313" key="9">
    <source>
        <dbReference type="Proteomes" id="UP000015961"/>
    </source>
</evidence>